<dbReference type="InterPro" id="IPR011701">
    <property type="entry name" value="MFS"/>
</dbReference>
<dbReference type="EMBL" id="CACRXK020012362">
    <property type="protein sequence ID" value="CAB4023190.1"/>
    <property type="molecule type" value="Genomic_DNA"/>
</dbReference>
<sequence length="433" mass="48517">MGKHRWITNFTALRFFLGGIEIYIIAPTAWYYIRSMGQTKFFLALVFTAYNVGAIIAGPLFGFITDRFGNPRFMFICCCAMKVLASMMYSVNISAYFPLFGRLMTGLSGDIAILLGQVALQTDEESRGANFVFLEGVYCLGSVFGPGIGSFISFSVNIFGWEIDDGNSPGIVLAIIYLVFLIASLFLPKETWVENGNRSKESTSTMSDREDEKELINHQDRDRNVIDYSSDNKPSVLLESRIFCLFFLIFTSEIFSSTATFYAPILALDHFHLQVIHVKLLFLNCTLFTLLLFICLHIASKYIDERKLFALALLLEIIAISFLTSLAISWNQVGLTSNVQYYILLIYVCLGMPYFANPFGNSILSKIAGPKNATFVQGLSLATVHSAIAICRVVVSFAFTKTSLICYCFGMVMLWLAGAIWYVVLYKRMAPNV</sequence>
<dbReference type="AlphaFoldDB" id="A0A7D9J6N3"/>
<evidence type="ECO:0000256" key="2">
    <source>
        <dbReference type="ARBA" id="ARBA00022448"/>
    </source>
</evidence>
<keyword evidence="5" id="KW-0472">Membrane</keyword>
<dbReference type="GO" id="GO:0012505">
    <property type="term" value="C:endomembrane system"/>
    <property type="evidence" value="ECO:0007669"/>
    <property type="project" value="UniProtKB-SubCell"/>
</dbReference>
<keyword evidence="3" id="KW-0812">Transmembrane</keyword>
<reference evidence="6" key="1">
    <citation type="submission" date="2020-04" db="EMBL/GenBank/DDBJ databases">
        <authorList>
            <person name="Alioto T."/>
            <person name="Alioto T."/>
            <person name="Gomez Garrido J."/>
        </authorList>
    </citation>
    <scope>NUCLEOTIDE SEQUENCE</scope>
    <source>
        <strain evidence="6">A484AB</strain>
    </source>
</reference>
<comment type="subcellular location">
    <subcellularLocation>
        <location evidence="1">Endomembrane system</location>
        <topology evidence="1">Multi-pass membrane protein</topology>
    </subcellularLocation>
</comment>
<evidence type="ECO:0000256" key="4">
    <source>
        <dbReference type="ARBA" id="ARBA00022989"/>
    </source>
</evidence>
<dbReference type="SUPFAM" id="SSF103473">
    <property type="entry name" value="MFS general substrate transporter"/>
    <property type="match status" value="1"/>
</dbReference>
<dbReference type="InterPro" id="IPR036259">
    <property type="entry name" value="MFS_trans_sf"/>
</dbReference>
<keyword evidence="4" id="KW-1133">Transmembrane helix</keyword>
<accession>A0A7D9J6N3</accession>
<dbReference type="PANTHER" id="PTHR23510:SF3">
    <property type="entry name" value="MAJOR FACILITATOR SUPERFAMILY DOMAIN-CONTAINING PROTEIN 8"/>
    <property type="match status" value="1"/>
</dbReference>
<evidence type="ECO:0000313" key="6">
    <source>
        <dbReference type="EMBL" id="CAB4023190.1"/>
    </source>
</evidence>
<comment type="caution">
    <text evidence="6">The sequence shown here is derived from an EMBL/GenBank/DDBJ whole genome shotgun (WGS) entry which is preliminary data.</text>
</comment>
<dbReference type="Gene3D" id="1.20.1250.20">
    <property type="entry name" value="MFS general substrate transporter like domains"/>
    <property type="match status" value="1"/>
</dbReference>
<dbReference type="Proteomes" id="UP001152795">
    <property type="component" value="Unassembled WGS sequence"/>
</dbReference>
<dbReference type="GO" id="GO:0022857">
    <property type="term" value="F:transmembrane transporter activity"/>
    <property type="evidence" value="ECO:0007669"/>
    <property type="project" value="InterPro"/>
</dbReference>
<protein>
    <submittedName>
        <fullName evidence="6">Major facilitator superfamily domain-containing 8-like</fullName>
    </submittedName>
</protein>
<dbReference type="OrthoDB" id="5588846at2759"/>
<proteinExistence type="predicted"/>
<evidence type="ECO:0000256" key="1">
    <source>
        <dbReference type="ARBA" id="ARBA00004127"/>
    </source>
</evidence>
<dbReference type="InterPro" id="IPR051068">
    <property type="entry name" value="MFS_Domain-Containing_Protein"/>
</dbReference>
<evidence type="ECO:0000256" key="5">
    <source>
        <dbReference type="ARBA" id="ARBA00023136"/>
    </source>
</evidence>
<keyword evidence="7" id="KW-1185">Reference proteome</keyword>
<gene>
    <name evidence="6" type="ORF">PACLA_8A051955</name>
</gene>
<dbReference type="PANTHER" id="PTHR23510">
    <property type="entry name" value="INNER MEMBRANE TRANSPORT PROTEIN YAJR"/>
    <property type="match status" value="1"/>
</dbReference>
<dbReference type="InterPro" id="IPR020846">
    <property type="entry name" value="MFS_dom"/>
</dbReference>
<evidence type="ECO:0000256" key="3">
    <source>
        <dbReference type="ARBA" id="ARBA00022692"/>
    </source>
</evidence>
<keyword evidence="2" id="KW-0813">Transport</keyword>
<dbReference type="Pfam" id="PF07690">
    <property type="entry name" value="MFS_1"/>
    <property type="match status" value="1"/>
</dbReference>
<dbReference type="PROSITE" id="PS50850">
    <property type="entry name" value="MFS"/>
    <property type="match status" value="1"/>
</dbReference>
<name>A0A7D9J6N3_PARCT</name>
<evidence type="ECO:0000313" key="7">
    <source>
        <dbReference type="Proteomes" id="UP001152795"/>
    </source>
</evidence>
<organism evidence="6 7">
    <name type="scientific">Paramuricea clavata</name>
    <name type="common">Red gorgonian</name>
    <name type="synonym">Violescent sea-whip</name>
    <dbReference type="NCBI Taxonomy" id="317549"/>
    <lineage>
        <taxon>Eukaryota</taxon>
        <taxon>Metazoa</taxon>
        <taxon>Cnidaria</taxon>
        <taxon>Anthozoa</taxon>
        <taxon>Octocorallia</taxon>
        <taxon>Malacalcyonacea</taxon>
        <taxon>Plexauridae</taxon>
        <taxon>Paramuricea</taxon>
    </lineage>
</organism>